<dbReference type="InterPro" id="IPR036291">
    <property type="entry name" value="NAD(P)-bd_dom_sf"/>
</dbReference>
<dbReference type="Gene3D" id="3.90.180.10">
    <property type="entry name" value="Medium-chain alcohol dehydrogenases, catalytic domain"/>
    <property type="match status" value="1"/>
</dbReference>
<comment type="caution">
    <text evidence="2">The sequence shown here is derived from an EMBL/GenBank/DDBJ whole genome shotgun (WGS) entry which is preliminary data.</text>
</comment>
<dbReference type="InterPro" id="IPR013154">
    <property type="entry name" value="ADH-like_N"/>
</dbReference>
<dbReference type="CDD" id="cd08249">
    <property type="entry name" value="enoyl_reductase_like"/>
    <property type="match status" value="1"/>
</dbReference>
<dbReference type="STRING" id="181874.A0A409VKY7"/>
<evidence type="ECO:0000259" key="1">
    <source>
        <dbReference type="SMART" id="SM00829"/>
    </source>
</evidence>
<dbReference type="Gene3D" id="3.40.50.720">
    <property type="entry name" value="NAD(P)-binding Rossmann-like Domain"/>
    <property type="match status" value="1"/>
</dbReference>
<dbReference type="PANTHER" id="PTHR45348">
    <property type="entry name" value="HYPOTHETICAL OXIDOREDUCTASE (EUROFUNG)"/>
    <property type="match status" value="1"/>
</dbReference>
<dbReference type="AlphaFoldDB" id="A0A409VKY7"/>
<gene>
    <name evidence="2" type="ORF">CVT24_008513</name>
</gene>
<dbReference type="GO" id="GO:0016651">
    <property type="term" value="F:oxidoreductase activity, acting on NAD(P)H"/>
    <property type="evidence" value="ECO:0007669"/>
    <property type="project" value="InterPro"/>
</dbReference>
<accession>A0A409VKY7</accession>
<dbReference type="SUPFAM" id="SSF51735">
    <property type="entry name" value="NAD(P)-binding Rossmann-fold domains"/>
    <property type="match status" value="1"/>
</dbReference>
<feature type="domain" description="Enoyl reductase (ER)" evidence="1">
    <location>
        <begin position="8"/>
        <end position="342"/>
    </location>
</feature>
<dbReference type="Pfam" id="PF00107">
    <property type="entry name" value="ADH_zinc_N"/>
    <property type="match status" value="1"/>
</dbReference>
<dbReference type="SMART" id="SM00829">
    <property type="entry name" value="PKS_ER"/>
    <property type="match status" value="1"/>
</dbReference>
<keyword evidence="3" id="KW-1185">Reference proteome</keyword>
<dbReference type="InterPro" id="IPR047122">
    <property type="entry name" value="Trans-enoyl_RdTase-like"/>
</dbReference>
<evidence type="ECO:0000313" key="2">
    <source>
        <dbReference type="EMBL" id="PPQ66898.1"/>
    </source>
</evidence>
<dbReference type="Proteomes" id="UP000284842">
    <property type="component" value="Unassembled WGS sequence"/>
</dbReference>
<dbReference type="OrthoDB" id="3233595at2759"/>
<sequence>MAPQTQKALLLSEKFGKFVVGDTGVYKAGPGEVLVKVKSVALNPVDWKVQKYGAFIENYPAILGCDIAGDVEEIGEGVEGFKKGDRVLSQNATFQNKYGGFQQYVITLGAALGKIPDSFSYDEAATIPLGLSTAYTGMYNPGPHGLGLAPPTSPETQGKYIGEPFVVLGGSSSVGQMVIQLAKISGFSPIITTASLHNTAELKQLGATHVLDRKLSVEDLSAQVNDILGGRPLKQVYDSISLPDTQKTGLALLAPGGQLELVLPASVTTPEDKVVNTIVAVLSFPHNLEILGPLYRKLITGWIENGAIKPNRVEVLPNGLEGIVGGLKKLEEDAVSRAKLVAHPQDTI</sequence>
<dbReference type="InterPro" id="IPR011032">
    <property type="entry name" value="GroES-like_sf"/>
</dbReference>
<dbReference type="InParanoid" id="A0A409VKY7"/>
<dbReference type="SUPFAM" id="SSF50129">
    <property type="entry name" value="GroES-like"/>
    <property type="match status" value="1"/>
</dbReference>
<organism evidence="2 3">
    <name type="scientific">Panaeolus cyanescens</name>
    <dbReference type="NCBI Taxonomy" id="181874"/>
    <lineage>
        <taxon>Eukaryota</taxon>
        <taxon>Fungi</taxon>
        <taxon>Dikarya</taxon>
        <taxon>Basidiomycota</taxon>
        <taxon>Agaricomycotina</taxon>
        <taxon>Agaricomycetes</taxon>
        <taxon>Agaricomycetidae</taxon>
        <taxon>Agaricales</taxon>
        <taxon>Agaricineae</taxon>
        <taxon>Galeropsidaceae</taxon>
        <taxon>Panaeolus</taxon>
    </lineage>
</organism>
<proteinExistence type="predicted"/>
<dbReference type="Pfam" id="PF08240">
    <property type="entry name" value="ADH_N"/>
    <property type="match status" value="1"/>
</dbReference>
<dbReference type="EMBL" id="NHTK01006031">
    <property type="protein sequence ID" value="PPQ66898.1"/>
    <property type="molecule type" value="Genomic_DNA"/>
</dbReference>
<dbReference type="InterPro" id="IPR013149">
    <property type="entry name" value="ADH-like_C"/>
</dbReference>
<dbReference type="PANTHER" id="PTHR45348:SF2">
    <property type="entry name" value="ZINC-TYPE ALCOHOL DEHYDROGENASE-LIKE PROTEIN C2E1P3.01"/>
    <property type="match status" value="1"/>
</dbReference>
<dbReference type="InterPro" id="IPR020843">
    <property type="entry name" value="ER"/>
</dbReference>
<name>A0A409VKY7_9AGAR</name>
<reference evidence="2 3" key="1">
    <citation type="journal article" date="2018" name="Evol. Lett.">
        <title>Horizontal gene cluster transfer increased hallucinogenic mushroom diversity.</title>
        <authorList>
            <person name="Reynolds H.T."/>
            <person name="Vijayakumar V."/>
            <person name="Gluck-Thaler E."/>
            <person name="Korotkin H.B."/>
            <person name="Matheny P.B."/>
            <person name="Slot J.C."/>
        </authorList>
    </citation>
    <scope>NUCLEOTIDE SEQUENCE [LARGE SCALE GENOMIC DNA]</scope>
    <source>
        <strain evidence="2 3">2629</strain>
    </source>
</reference>
<protein>
    <recommendedName>
        <fullName evidence="1">Enoyl reductase (ER) domain-containing protein</fullName>
    </recommendedName>
</protein>
<evidence type="ECO:0000313" key="3">
    <source>
        <dbReference type="Proteomes" id="UP000284842"/>
    </source>
</evidence>